<dbReference type="Gene3D" id="3.40.50.300">
    <property type="entry name" value="P-loop containing nucleotide triphosphate hydrolases"/>
    <property type="match status" value="1"/>
</dbReference>
<dbReference type="SUPFAM" id="SSF52540">
    <property type="entry name" value="P-loop containing nucleoside triphosphate hydrolases"/>
    <property type="match status" value="1"/>
</dbReference>
<evidence type="ECO:0000256" key="1">
    <source>
        <dbReference type="SAM" id="MobiDB-lite"/>
    </source>
</evidence>
<protein>
    <submittedName>
        <fullName evidence="3">CobW-domain-containing protein</fullName>
    </submittedName>
</protein>
<name>A0A317UXC8_9EURO</name>
<dbReference type="InterPro" id="IPR003495">
    <property type="entry name" value="CobW/HypB/UreG_nucleotide-bd"/>
</dbReference>
<evidence type="ECO:0000259" key="2">
    <source>
        <dbReference type="SMART" id="SM00833"/>
    </source>
</evidence>
<dbReference type="PANTHER" id="PTHR43603">
    <property type="entry name" value="COBW DOMAIN-CONTAINING PROTEIN DDB_G0274527"/>
    <property type="match status" value="1"/>
</dbReference>
<dbReference type="EMBL" id="MSFK01000057">
    <property type="protein sequence ID" value="PWY65648.1"/>
    <property type="molecule type" value="Genomic_DNA"/>
</dbReference>
<evidence type="ECO:0000313" key="4">
    <source>
        <dbReference type="Proteomes" id="UP000246702"/>
    </source>
</evidence>
<accession>A0A317UXC8</accession>
<reference evidence="3 4" key="1">
    <citation type="submission" date="2016-12" db="EMBL/GenBank/DDBJ databases">
        <title>The genomes of Aspergillus section Nigri reveals drivers in fungal speciation.</title>
        <authorList>
            <consortium name="DOE Joint Genome Institute"/>
            <person name="Vesth T.C."/>
            <person name="Nybo J."/>
            <person name="Theobald S."/>
            <person name="Brandl J."/>
            <person name="Frisvad J.C."/>
            <person name="Nielsen K.F."/>
            <person name="Lyhne E.K."/>
            <person name="Kogle M.E."/>
            <person name="Kuo A."/>
            <person name="Riley R."/>
            <person name="Clum A."/>
            <person name="Nolan M."/>
            <person name="Lipzen A."/>
            <person name="Salamov A."/>
            <person name="Henrissat B."/>
            <person name="Wiebenga A."/>
            <person name="De Vries R.P."/>
            <person name="Grigoriev I.V."/>
            <person name="Mortensen U.H."/>
            <person name="Andersen M.R."/>
            <person name="Baker S.E."/>
        </authorList>
    </citation>
    <scope>NUCLEOTIDE SEQUENCE [LARGE SCALE GENOMIC DNA]</scope>
    <source>
        <strain evidence="3 4">CBS 115572</strain>
    </source>
</reference>
<dbReference type="OrthoDB" id="272672at2759"/>
<feature type="region of interest" description="Disordered" evidence="1">
    <location>
        <begin position="354"/>
        <end position="402"/>
    </location>
</feature>
<dbReference type="RefSeq" id="XP_025461484.1">
    <property type="nucleotide sequence ID" value="XM_025616732.1"/>
</dbReference>
<dbReference type="InterPro" id="IPR027417">
    <property type="entry name" value="P-loop_NTPase"/>
</dbReference>
<feature type="compositionally biased region" description="Acidic residues" evidence="1">
    <location>
        <begin position="356"/>
        <end position="390"/>
    </location>
</feature>
<sequence length="581" mass="64948">MIDSGRESLTYPTPTTTDELEGTKKKKLPVTLLSGFLGSGKTTLLEHILQSGDHGLRIAVIVNDMSSLNIDATLIKSHHHSISHTKESLIQLQNGCICCTLRGDLLSELARLTTQDGVEYVVIESTGISEPMQVAETFTAEFSAAMLEAGGDSGLGLEGLDGESRKVVEDVVKSGGLSTLTTLDTTVTVLDAFNLHHNLHTAEFLSDRYGSGEIIPEDERTISDLMVDQIEFADVIVINKIDMVDSVAKEKIRTLVGLLNPVAKVLESRYSKIDVREVLGTERFDFLRAASSAGWLRSLHEMGKVETANGVRMAPKPETLEYGINNFVYTARRPFHPRRLFALLYDKFILLQNAGGDDDDDDDDNEDEDNEEEEDEEEHPDSDSDSEMPDLDQPTPETILSNKRAHPILHPILRSKGFFWLATRPYQFGEWSQAGVMLTLGCGGGWFAELPDEAWPEDADVRKSITDDFQGEWGDRRQEIVFIGEGIDTVAITELLDECLLNDSEMKRWEGVMRKKGVTRGEKQEMMAEIWEDGWEDWPGLDEDEIEMEMDEEEGGKKRKVSEYLHGHSHNHHGHAHAHGR</sequence>
<feature type="region of interest" description="Disordered" evidence="1">
    <location>
        <begin position="1"/>
        <end position="21"/>
    </location>
</feature>
<organism evidence="3 4">
    <name type="scientific">Aspergillus sclerotioniger CBS 115572</name>
    <dbReference type="NCBI Taxonomy" id="1450535"/>
    <lineage>
        <taxon>Eukaryota</taxon>
        <taxon>Fungi</taxon>
        <taxon>Dikarya</taxon>
        <taxon>Ascomycota</taxon>
        <taxon>Pezizomycotina</taxon>
        <taxon>Eurotiomycetes</taxon>
        <taxon>Eurotiomycetidae</taxon>
        <taxon>Eurotiales</taxon>
        <taxon>Aspergillaceae</taxon>
        <taxon>Aspergillus</taxon>
        <taxon>Aspergillus subgen. Circumdati</taxon>
    </lineage>
</organism>
<evidence type="ECO:0000313" key="3">
    <source>
        <dbReference type="EMBL" id="PWY65648.1"/>
    </source>
</evidence>
<dbReference type="GeneID" id="37118875"/>
<dbReference type="CDD" id="cd03112">
    <property type="entry name" value="CobW-like"/>
    <property type="match status" value="1"/>
</dbReference>
<gene>
    <name evidence="3" type="ORF">BO94DRAFT_614286</name>
</gene>
<dbReference type="PANTHER" id="PTHR43603:SF1">
    <property type="entry name" value="ZINC-REGULATED GTPASE METALLOPROTEIN ACTIVATOR 1"/>
    <property type="match status" value="1"/>
</dbReference>
<keyword evidence="4" id="KW-1185">Reference proteome</keyword>
<feature type="compositionally biased region" description="Basic residues" evidence="1">
    <location>
        <begin position="567"/>
        <end position="581"/>
    </location>
</feature>
<feature type="domain" description="CobW C-terminal" evidence="2">
    <location>
        <begin position="324"/>
        <end position="500"/>
    </location>
</feature>
<dbReference type="Pfam" id="PF07683">
    <property type="entry name" value="CobW_C"/>
    <property type="match status" value="1"/>
</dbReference>
<dbReference type="Proteomes" id="UP000246702">
    <property type="component" value="Unassembled WGS sequence"/>
</dbReference>
<feature type="region of interest" description="Disordered" evidence="1">
    <location>
        <begin position="548"/>
        <end position="581"/>
    </location>
</feature>
<proteinExistence type="predicted"/>
<dbReference type="Pfam" id="PF02492">
    <property type="entry name" value="cobW"/>
    <property type="match status" value="2"/>
</dbReference>
<dbReference type="STRING" id="1450535.A0A317UXC8"/>
<dbReference type="InterPro" id="IPR051927">
    <property type="entry name" value="Zn_Chap_cDPG_Synth"/>
</dbReference>
<dbReference type="InterPro" id="IPR011629">
    <property type="entry name" value="CobW-like_C"/>
</dbReference>
<dbReference type="AlphaFoldDB" id="A0A317UXC8"/>
<comment type="caution">
    <text evidence="3">The sequence shown here is derived from an EMBL/GenBank/DDBJ whole genome shotgun (WGS) entry which is preliminary data.</text>
</comment>
<dbReference type="SMART" id="SM00833">
    <property type="entry name" value="CobW_C"/>
    <property type="match status" value="1"/>
</dbReference>
<dbReference type="SUPFAM" id="SSF90002">
    <property type="entry name" value="Hypothetical protein YjiA, C-terminal domain"/>
    <property type="match status" value="1"/>
</dbReference>